<keyword evidence="2" id="KW-1185">Reference proteome</keyword>
<evidence type="ECO:0000313" key="2">
    <source>
        <dbReference type="Proteomes" id="UP000316778"/>
    </source>
</evidence>
<organism evidence="1 2">
    <name type="scientific">Chitinophaga japonensis</name>
    <name type="common">Flexibacter japonensis</name>
    <dbReference type="NCBI Taxonomy" id="104662"/>
    <lineage>
        <taxon>Bacteria</taxon>
        <taxon>Pseudomonadati</taxon>
        <taxon>Bacteroidota</taxon>
        <taxon>Chitinophagia</taxon>
        <taxon>Chitinophagales</taxon>
        <taxon>Chitinophagaceae</taxon>
        <taxon>Chitinophaga</taxon>
    </lineage>
</organism>
<reference evidence="1 2" key="1">
    <citation type="journal article" date="2013" name="Stand. Genomic Sci.">
        <title>Genomic Encyclopedia of Type Strains, Phase I: The one thousand microbial genomes (KMG-I) project.</title>
        <authorList>
            <person name="Kyrpides N.C."/>
            <person name="Woyke T."/>
            <person name="Eisen J.A."/>
            <person name="Garrity G."/>
            <person name="Lilburn T.G."/>
            <person name="Beck B.J."/>
            <person name="Whitman W.B."/>
            <person name="Hugenholtz P."/>
            <person name="Klenk H.P."/>
        </authorList>
    </citation>
    <scope>NUCLEOTIDE SEQUENCE [LARGE SCALE GENOMIC DNA]</scope>
    <source>
        <strain evidence="1 2">DSM 13484</strain>
    </source>
</reference>
<dbReference type="RefSeq" id="WP_145713274.1">
    <property type="nucleotide sequence ID" value="NZ_BAAAFY010000001.1"/>
</dbReference>
<sequence length="325" mass="36104">MIHSLFYLSRPVLTGIIVIFFFYTPPCRAQAEATPPAGRLILPSGIHTVPLQWYGDSVLARWEPHAALLLPVKFPHCPEQFYMQFDLGATYSMFYSQPLKEIQLAYPLAVQLKDSAAILPDGCFTTGSMPVRVTEMPVRQSGLPAEDRYGCRIIGTIGADLVENKVVVIDYPQMTLCIGDSMPAGIRARITLSDFIFSGRRILLPARIRDKKTLLYFDTGSSAYELISNEATCRLLATPGGTSQQYQVNSWGKMITAHTLPTGDSITIASQKLPIRQVTYMTGMHHTQVEQMMKLGIGGMTGNKLFLHSVLVLDTRRRKMGIAFP</sequence>
<evidence type="ECO:0000313" key="1">
    <source>
        <dbReference type="EMBL" id="TWI88225.1"/>
    </source>
</evidence>
<gene>
    <name evidence="1" type="ORF">LX66_2308</name>
</gene>
<protein>
    <recommendedName>
        <fullName evidence="3">Aspartyl protease</fullName>
    </recommendedName>
</protein>
<dbReference type="Proteomes" id="UP000316778">
    <property type="component" value="Unassembled WGS sequence"/>
</dbReference>
<dbReference type="AlphaFoldDB" id="A0A562T3U7"/>
<accession>A0A562T3U7</accession>
<dbReference type="EMBL" id="VLLG01000003">
    <property type="protein sequence ID" value="TWI88225.1"/>
    <property type="molecule type" value="Genomic_DNA"/>
</dbReference>
<evidence type="ECO:0008006" key="3">
    <source>
        <dbReference type="Google" id="ProtNLM"/>
    </source>
</evidence>
<dbReference type="OrthoDB" id="1098576at2"/>
<comment type="caution">
    <text evidence="1">The sequence shown here is derived from an EMBL/GenBank/DDBJ whole genome shotgun (WGS) entry which is preliminary data.</text>
</comment>
<proteinExistence type="predicted"/>
<name>A0A562T3U7_CHIJA</name>